<dbReference type="EMBL" id="KT754884">
    <property type="protein sequence ID" value="ALS04718.1"/>
    <property type="molecule type" value="mRNA"/>
</dbReference>
<evidence type="ECO:0000313" key="1">
    <source>
        <dbReference type="EMBL" id="ALS04720.1"/>
    </source>
</evidence>
<reference evidence="1" key="1">
    <citation type="journal article" date="2015" name="Sci. Rep.">
        <title>Spliced leader RNA trans-splicing discovered in copepods.</title>
        <authorList>
            <person name="Yang F."/>
            <person name="Xu D."/>
            <person name="Zhuang Y."/>
            <person name="Yi X."/>
            <person name="Huang Y."/>
            <person name="Chen H."/>
            <person name="Lin S."/>
            <person name="Campbell D.A."/>
            <person name="Sturm N.R."/>
            <person name="Liu G."/>
            <person name="Zhang H."/>
        </authorList>
    </citation>
    <scope>NUCLEOTIDE SEQUENCE</scope>
</reference>
<organism evidence="1">
    <name type="scientific">Pseudodiaptomus poplesia</name>
    <dbReference type="NCBI Taxonomy" id="213370"/>
    <lineage>
        <taxon>Eukaryota</taxon>
        <taxon>Metazoa</taxon>
        <taxon>Ecdysozoa</taxon>
        <taxon>Arthropoda</taxon>
        <taxon>Crustacea</taxon>
        <taxon>Multicrustacea</taxon>
        <taxon>Hexanauplia</taxon>
        <taxon>Copepoda</taxon>
        <taxon>Calanoida</taxon>
        <taxon>Pseudodiaptomidae</taxon>
        <taxon>Pseudodiaptomus</taxon>
    </lineage>
</organism>
<protein>
    <submittedName>
        <fullName evidence="1">Uncharacterized protein</fullName>
    </submittedName>
</protein>
<name>A0A0U2T7W6_9MAXI</name>
<dbReference type="EMBL" id="KT754886">
    <property type="protein sequence ID" value="ALS04720.1"/>
    <property type="molecule type" value="mRNA"/>
</dbReference>
<proteinExistence type="evidence at transcript level"/>
<sequence length="32" mass="3629">MFKEILFLSILGLGLINSRQTQSKEINFSTSL</sequence>
<accession>A0A0U2T7W6</accession>
<dbReference type="AlphaFoldDB" id="A0A0U2T7W6"/>